<sequence length="83" mass="9090">MVAMAPMVAHLDFLDCIIHLGKTKVEKSENALLCRRGANRISIFEEGVDTDCQKGPRGNYGCDSLANHQTDTVTGFEGYEATK</sequence>
<reference evidence="1" key="1">
    <citation type="submission" date="2020-07" db="EMBL/GenBank/DDBJ databases">
        <title>Multicomponent nature underlies the extraordinary mechanical properties of spider dragline silk.</title>
        <authorList>
            <person name="Kono N."/>
            <person name="Nakamura H."/>
            <person name="Mori M."/>
            <person name="Yoshida Y."/>
            <person name="Ohtoshi R."/>
            <person name="Malay A.D."/>
            <person name="Moran D.A.P."/>
            <person name="Tomita M."/>
            <person name="Numata K."/>
            <person name="Arakawa K."/>
        </authorList>
    </citation>
    <scope>NUCLEOTIDE SEQUENCE</scope>
</reference>
<name>A0A8X6HVY8_TRICU</name>
<feature type="non-terminal residue" evidence="1">
    <location>
        <position position="1"/>
    </location>
</feature>
<dbReference type="AlphaFoldDB" id="A0A8X6HVY8"/>
<evidence type="ECO:0000313" key="2">
    <source>
        <dbReference type="Proteomes" id="UP000887116"/>
    </source>
</evidence>
<accession>A0A8X6HVY8</accession>
<protein>
    <submittedName>
        <fullName evidence="1">Uncharacterized protein</fullName>
    </submittedName>
</protein>
<dbReference type="Proteomes" id="UP000887116">
    <property type="component" value="Unassembled WGS sequence"/>
</dbReference>
<dbReference type="EMBL" id="BMAO01039328">
    <property type="protein sequence ID" value="GFR30663.1"/>
    <property type="molecule type" value="Genomic_DNA"/>
</dbReference>
<keyword evidence="2" id="KW-1185">Reference proteome</keyword>
<proteinExistence type="predicted"/>
<evidence type="ECO:0000313" key="1">
    <source>
        <dbReference type="EMBL" id="GFR30663.1"/>
    </source>
</evidence>
<comment type="caution">
    <text evidence="1">The sequence shown here is derived from an EMBL/GenBank/DDBJ whole genome shotgun (WGS) entry which is preliminary data.</text>
</comment>
<gene>
    <name evidence="1" type="ORF">TNCT_173721</name>
</gene>
<organism evidence="1 2">
    <name type="scientific">Trichonephila clavata</name>
    <name type="common">Joro spider</name>
    <name type="synonym">Nephila clavata</name>
    <dbReference type="NCBI Taxonomy" id="2740835"/>
    <lineage>
        <taxon>Eukaryota</taxon>
        <taxon>Metazoa</taxon>
        <taxon>Ecdysozoa</taxon>
        <taxon>Arthropoda</taxon>
        <taxon>Chelicerata</taxon>
        <taxon>Arachnida</taxon>
        <taxon>Araneae</taxon>
        <taxon>Araneomorphae</taxon>
        <taxon>Entelegynae</taxon>
        <taxon>Araneoidea</taxon>
        <taxon>Nephilidae</taxon>
        <taxon>Trichonephila</taxon>
    </lineage>
</organism>